<protein>
    <submittedName>
        <fullName evidence="1">Uncharacterized protein</fullName>
    </submittedName>
</protein>
<gene>
    <name evidence="1" type="ORF">BpHYR1_019735</name>
</gene>
<reference evidence="1 2" key="1">
    <citation type="journal article" date="2018" name="Sci. Rep.">
        <title>Genomic signatures of local adaptation to the degree of environmental predictability in rotifers.</title>
        <authorList>
            <person name="Franch-Gras L."/>
            <person name="Hahn C."/>
            <person name="Garcia-Roger E.M."/>
            <person name="Carmona M.J."/>
            <person name="Serra M."/>
            <person name="Gomez A."/>
        </authorList>
    </citation>
    <scope>NUCLEOTIDE SEQUENCE [LARGE SCALE GENOMIC DNA]</scope>
    <source>
        <strain evidence="1">HYR1</strain>
    </source>
</reference>
<keyword evidence="2" id="KW-1185">Reference proteome</keyword>
<dbReference type="EMBL" id="REGN01011156">
    <property type="protein sequence ID" value="RMZ97824.1"/>
    <property type="molecule type" value="Genomic_DNA"/>
</dbReference>
<organism evidence="1 2">
    <name type="scientific">Brachionus plicatilis</name>
    <name type="common">Marine rotifer</name>
    <name type="synonym">Brachionus muelleri</name>
    <dbReference type="NCBI Taxonomy" id="10195"/>
    <lineage>
        <taxon>Eukaryota</taxon>
        <taxon>Metazoa</taxon>
        <taxon>Spiralia</taxon>
        <taxon>Gnathifera</taxon>
        <taxon>Rotifera</taxon>
        <taxon>Eurotatoria</taxon>
        <taxon>Monogononta</taxon>
        <taxon>Pseudotrocha</taxon>
        <taxon>Ploima</taxon>
        <taxon>Brachionidae</taxon>
        <taxon>Brachionus</taxon>
    </lineage>
</organism>
<accession>A0A3M7PGH8</accession>
<comment type="caution">
    <text evidence="1">The sequence shown here is derived from an EMBL/GenBank/DDBJ whole genome shotgun (WGS) entry which is preliminary data.</text>
</comment>
<name>A0A3M7PGH8_BRAPC</name>
<sequence>MNKIMLRNSSPRMPLRTSIWSLNLLTTLVVRLGLYSSLKFSLIDTKSQSIYSLSWKIFIYI</sequence>
<proteinExistence type="predicted"/>
<dbReference type="Proteomes" id="UP000276133">
    <property type="component" value="Unassembled WGS sequence"/>
</dbReference>
<evidence type="ECO:0000313" key="1">
    <source>
        <dbReference type="EMBL" id="RMZ97824.1"/>
    </source>
</evidence>
<dbReference type="AlphaFoldDB" id="A0A3M7PGH8"/>
<evidence type="ECO:0000313" key="2">
    <source>
        <dbReference type="Proteomes" id="UP000276133"/>
    </source>
</evidence>